<dbReference type="Proteomes" id="UP001597520">
    <property type="component" value="Unassembled WGS sequence"/>
</dbReference>
<organism evidence="5 6">
    <name type="scientific">Salibacterium lacus</name>
    <dbReference type="NCBI Taxonomy" id="1898109"/>
    <lineage>
        <taxon>Bacteria</taxon>
        <taxon>Bacillati</taxon>
        <taxon>Bacillota</taxon>
        <taxon>Bacilli</taxon>
        <taxon>Bacillales</taxon>
        <taxon>Bacillaceae</taxon>
    </lineage>
</organism>
<dbReference type="InterPro" id="IPR000835">
    <property type="entry name" value="HTH_MarR-typ"/>
</dbReference>
<keyword evidence="6" id="KW-1185">Reference proteome</keyword>
<dbReference type="PANTHER" id="PTHR42756:SF1">
    <property type="entry name" value="TRANSCRIPTIONAL REPRESSOR OF EMRAB OPERON"/>
    <property type="match status" value="1"/>
</dbReference>
<protein>
    <submittedName>
        <fullName evidence="5">MarR family winged helix-turn-helix transcriptional regulator</fullName>
    </submittedName>
</protein>
<dbReference type="SUPFAM" id="SSF46785">
    <property type="entry name" value="Winged helix' DNA-binding domain"/>
    <property type="match status" value="1"/>
</dbReference>
<name>A0ABW5T5E8_9BACI</name>
<dbReference type="InterPro" id="IPR036388">
    <property type="entry name" value="WH-like_DNA-bd_sf"/>
</dbReference>
<keyword evidence="3" id="KW-0804">Transcription</keyword>
<dbReference type="EMBL" id="JBHUML010000005">
    <property type="protein sequence ID" value="MFD2706733.1"/>
    <property type="molecule type" value="Genomic_DNA"/>
</dbReference>
<dbReference type="InterPro" id="IPR036390">
    <property type="entry name" value="WH_DNA-bd_sf"/>
</dbReference>
<dbReference type="Gene3D" id="1.10.10.10">
    <property type="entry name" value="Winged helix-like DNA-binding domain superfamily/Winged helix DNA-binding domain"/>
    <property type="match status" value="1"/>
</dbReference>
<feature type="domain" description="HTH marR-type" evidence="4">
    <location>
        <begin position="16"/>
        <end position="148"/>
    </location>
</feature>
<keyword evidence="2" id="KW-0238">DNA-binding</keyword>
<dbReference type="PRINTS" id="PR00598">
    <property type="entry name" value="HTHMARR"/>
</dbReference>
<reference evidence="6" key="1">
    <citation type="journal article" date="2019" name="Int. J. Syst. Evol. Microbiol.">
        <title>The Global Catalogue of Microorganisms (GCM) 10K type strain sequencing project: providing services to taxonomists for standard genome sequencing and annotation.</title>
        <authorList>
            <consortium name="The Broad Institute Genomics Platform"/>
            <consortium name="The Broad Institute Genome Sequencing Center for Infectious Disease"/>
            <person name="Wu L."/>
            <person name="Ma J."/>
        </authorList>
    </citation>
    <scope>NUCLEOTIDE SEQUENCE [LARGE SCALE GENOMIC DNA]</scope>
    <source>
        <strain evidence="6">KCTC 33792</strain>
    </source>
</reference>
<evidence type="ECO:0000256" key="1">
    <source>
        <dbReference type="ARBA" id="ARBA00023015"/>
    </source>
</evidence>
<evidence type="ECO:0000256" key="2">
    <source>
        <dbReference type="ARBA" id="ARBA00023125"/>
    </source>
</evidence>
<evidence type="ECO:0000259" key="4">
    <source>
        <dbReference type="PROSITE" id="PS50995"/>
    </source>
</evidence>
<keyword evidence="1" id="KW-0805">Transcription regulation</keyword>
<accession>A0ABW5T5E8</accession>
<evidence type="ECO:0000313" key="5">
    <source>
        <dbReference type="EMBL" id="MFD2706733.1"/>
    </source>
</evidence>
<dbReference type="SMART" id="SM00347">
    <property type="entry name" value="HTH_MARR"/>
    <property type="match status" value="1"/>
</dbReference>
<dbReference type="Pfam" id="PF01047">
    <property type="entry name" value="MarR"/>
    <property type="match status" value="1"/>
</dbReference>
<comment type="caution">
    <text evidence="5">The sequence shown here is derived from an EMBL/GenBank/DDBJ whole genome shotgun (WGS) entry which is preliminary data.</text>
</comment>
<evidence type="ECO:0000256" key="3">
    <source>
        <dbReference type="ARBA" id="ARBA00023163"/>
    </source>
</evidence>
<proteinExistence type="predicted"/>
<evidence type="ECO:0000313" key="6">
    <source>
        <dbReference type="Proteomes" id="UP001597520"/>
    </source>
</evidence>
<dbReference type="RefSeq" id="WP_380714033.1">
    <property type="nucleotide sequence ID" value="NZ_JBHUML010000005.1"/>
</dbReference>
<dbReference type="PANTHER" id="PTHR42756">
    <property type="entry name" value="TRANSCRIPTIONAL REGULATOR, MARR"/>
    <property type="match status" value="1"/>
</dbReference>
<gene>
    <name evidence="5" type="ORF">ACFSUB_14800</name>
</gene>
<sequence length="150" mass="17788">MPKTVDDSSYLTSKDKRLGLLLWFRLSRFFNQSIRRSNQHLKEWELSASQFDILVQVKTHKRLTQKKLGEKMLVTKGNITQSITKLEHRGLVQRERDRKTKYLSLTEKGQRLYEEVVPEQEQFQASQFSNLTREEQVQLLELLKKLGPLK</sequence>
<dbReference type="PROSITE" id="PS50995">
    <property type="entry name" value="HTH_MARR_2"/>
    <property type="match status" value="1"/>
</dbReference>